<evidence type="ECO:0000256" key="1">
    <source>
        <dbReference type="ARBA" id="ARBA00023125"/>
    </source>
</evidence>
<dbReference type="GO" id="GO:0003700">
    <property type="term" value="F:DNA-binding transcription factor activity"/>
    <property type="evidence" value="ECO:0007669"/>
    <property type="project" value="InterPro"/>
</dbReference>
<dbReference type="SMART" id="SM00353">
    <property type="entry name" value="HLH"/>
    <property type="match status" value="1"/>
</dbReference>
<dbReference type="GO" id="GO:0046983">
    <property type="term" value="F:protein dimerization activity"/>
    <property type="evidence" value="ECO:0007669"/>
    <property type="project" value="InterPro"/>
</dbReference>
<dbReference type="Gene3D" id="4.10.280.10">
    <property type="entry name" value="Helix-loop-helix DNA-binding domain"/>
    <property type="match status" value="1"/>
</dbReference>
<feature type="domain" description="BHLH" evidence="5">
    <location>
        <begin position="260"/>
        <end position="312"/>
    </location>
</feature>
<comment type="subcellular location">
    <subcellularLocation>
        <location evidence="2">Nucleus</location>
    </subcellularLocation>
</comment>
<dbReference type="Pfam" id="PF01056">
    <property type="entry name" value="Myc_N"/>
    <property type="match status" value="1"/>
</dbReference>
<dbReference type="GO" id="GO:0003677">
    <property type="term" value="F:DNA binding"/>
    <property type="evidence" value="ECO:0007669"/>
    <property type="project" value="UniProtKB-UniRule"/>
</dbReference>
<dbReference type="InterPro" id="IPR002418">
    <property type="entry name" value="Tscrpt_reg_Myc"/>
</dbReference>
<evidence type="ECO:0000256" key="2">
    <source>
        <dbReference type="PIRNR" id="PIRNR001705"/>
    </source>
</evidence>
<feature type="region of interest" description="Disordered" evidence="4">
    <location>
        <begin position="228"/>
        <end position="266"/>
    </location>
</feature>
<organism evidence="6">
    <name type="scientific">Hydractinia echinata</name>
    <name type="common">Snail fur</name>
    <name type="synonym">Hermit crab hydroid</name>
    <dbReference type="NCBI Taxonomy" id="3283270"/>
    <lineage>
        <taxon>Eukaryota</taxon>
        <taxon>Metazoa</taxon>
        <taxon>Cnidaria</taxon>
        <taxon>Anthozoa</taxon>
        <taxon>Octocorallia</taxon>
        <taxon>Malacalcyonacea</taxon>
        <taxon>Cladiellidae</taxon>
        <taxon>Klyxum</taxon>
    </lineage>
</organism>
<dbReference type="PRINTS" id="PR00044">
    <property type="entry name" value="LEUZIPPRMYC"/>
</dbReference>
<evidence type="ECO:0000256" key="4">
    <source>
        <dbReference type="SAM" id="MobiDB-lite"/>
    </source>
</evidence>
<evidence type="ECO:0000313" key="6">
    <source>
        <dbReference type="EMBL" id="AEG66931.1"/>
    </source>
</evidence>
<dbReference type="EMBL" id="JF820068">
    <property type="protein sequence ID" value="AEG66931.1"/>
    <property type="molecule type" value="mRNA"/>
</dbReference>
<sequence>MIITSANRDLSVWSNIDESDNEEIMNLAKPMMDASNPSDDIWRKFALPLTPPSSPSRTYGETSEDRRTDIAERLHDVCESLDSTFDLTSYNVSKLAGVLNLRSKLISDCMWSGNNVEIVRTSAYKLISHSKKLYSENEEDLYPTPCPSPLPSVTTESAECPSSSECVDPATVFPFPLTNETHSAQFSDTDEEIDVVTVDSKPIPAIGTKRKLITAVVCARVPPQPLLKKAKSSPVTLPSFERQKSRRASSNSADDSDPESRRATHNVLERKRRIDLKNSFERLRDCVPMFEKQDKAPKVVVLKRAAQHIAKLTQEEIELTEQKILLQKEKKDLINRLKQLLHDGEEIVF</sequence>
<dbReference type="InterPro" id="IPR012682">
    <property type="entry name" value="Tscrpt_reg_Myc_N"/>
</dbReference>
<dbReference type="InterPro" id="IPR011598">
    <property type="entry name" value="bHLH_dom"/>
</dbReference>
<dbReference type="PIRSF" id="PIRSF001705">
    <property type="entry name" value="Myc_protein"/>
    <property type="match status" value="1"/>
</dbReference>
<dbReference type="PROSITE" id="PS50888">
    <property type="entry name" value="BHLH"/>
    <property type="match status" value="1"/>
</dbReference>
<keyword evidence="2" id="KW-0539">Nucleus</keyword>
<feature type="coiled-coil region" evidence="3">
    <location>
        <begin position="302"/>
        <end position="343"/>
    </location>
</feature>
<dbReference type="InterPro" id="IPR036638">
    <property type="entry name" value="HLH_DNA-bd_sf"/>
</dbReference>
<dbReference type="FunFam" id="4.10.280.10:FF:000019">
    <property type="entry name" value="Myc proto-oncogene protein"/>
    <property type="match status" value="1"/>
</dbReference>
<dbReference type="PANTHER" id="PTHR45851">
    <property type="entry name" value="MYC PROTO-ONCOGENE"/>
    <property type="match status" value="1"/>
</dbReference>
<accession>F6MGA1</accession>
<evidence type="ECO:0000256" key="3">
    <source>
        <dbReference type="SAM" id="Coils"/>
    </source>
</evidence>
<dbReference type="SUPFAM" id="SSF47459">
    <property type="entry name" value="HLH, helix-loop-helix DNA-binding domain"/>
    <property type="match status" value="1"/>
</dbReference>
<name>F6MGA1_HYDEC</name>
<comment type="subunit">
    <text evidence="2">Efficient DNA binding requires dimerization with another bHLH protein.</text>
</comment>
<proteinExistence type="evidence at transcript level"/>
<evidence type="ECO:0000259" key="5">
    <source>
        <dbReference type="PROSITE" id="PS50888"/>
    </source>
</evidence>
<dbReference type="CDD" id="cd11400">
    <property type="entry name" value="bHLHzip_Myc"/>
    <property type="match status" value="1"/>
</dbReference>
<dbReference type="GO" id="GO:0005634">
    <property type="term" value="C:nucleus"/>
    <property type="evidence" value="ECO:0007669"/>
    <property type="project" value="UniProtKB-SubCell"/>
</dbReference>
<dbReference type="AlphaFoldDB" id="F6MGA1"/>
<keyword evidence="3" id="KW-0175">Coiled coil</keyword>
<dbReference type="InterPro" id="IPR050433">
    <property type="entry name" value="Myc_transcription_factors"/>
</dbReference>
<protein>
    <submittedName>
        <fullName evidence="6">Myc</fullName>
    </submittedName>
</protein>
<keyword evidence="1 2" id="KW-0238">DNA-binding</keyword>
<reference evidence="6" key="1">
    <citation type="journal article" date="2011" name="Development">
        <title>Induced stem cell neoplasia in a cnidarian by ectopic expression of a POU domain transcription factor.</title>
        <authorList>
            <person name="Millane R.C."/>
            <person name="Kanska J."/>
            <person name="Duffy D.J."/>
            <person name="Seoighe C."/>
            <person name="Cunningham S."/>
            <person name="Plickert G."/>
            <person name="Frank U."/>
        </authorList>
    </citation>
    <scope>NUCLEOTIDE SEQUENCE</scope>
</reference>